<accession>A0A0K8SYH3</accession>
<name>A0A0K8SYH3_LYGHE</name>
<protein>
    <recommendedName>
        <fullName evidence="1">DUF5641 domain-containing protein</fullName>
    </recommendedName>
</protein>
<feature type="domain" description="DUF5641" evidence="1">
    <location>
        <begin position="67"/>
        <end position="159"/>
    </location>
</feature>
<dbReference type="AlphaFoldDB" id="A0A0K8SYH3"/>
<proteinExistence type="predicted"/>
<dbReference type="PANTHER" id="PTHR47331">
    <property type="entry name" value="PHD-TYPE DOMAIN-CONTAINING PROTEIN"/>
    <property type="match status" value="1"/>
</dbReference>
<reference evidence="2" key="1">
    <citation type="submission" date="2014-09" db="EMBL/GenBank/DDBJ databases">
        <authorList>
            <person name="Magalhaes I.L.F."/>
            <person name="Oliveira U."/>
            <person name="Santos F.R."/>
            <person name="Vidigal T.H.D.A."/>
            <person name="Brescovit A.D."/>
            <person name="Santos A.J."/>
        </authorList>
    </citation>
    <scope>NUCLEOTIDE SEQUENCE</scope>
</reference>
<organism evidence="2">
    <name type="scientific">Lygus hesperus</name>
    <name type="common">Western plant bug</name>
    <dbReference type="NCBI Taxonomy" id="30085"/>
    <lineage>
        <taxon>Eukaryota</taxon>
        <taxon>Metazoa</taxon>
        <taxon>Ecdysozoa</taxon>
        <taxon>Arthropoda</taxon>
        <taxon>Hexapoda</taxon>
        <taxon>Insecta</taxon>
        <taxon>Pterygota</taxon>
        <taxon>Neoptera</taxon>
        <taxon>Paraneoptera</taxon>
        <taxon>Hemiptera</taxon>
        <taxon>Heteroptera</taxon>
        <taxon>Panheteroptera</taxon>
        <taxon>Cimicomorpha</taxon>
        <taxon>Miridae</taxon>
        <taxon>Mirini</taxon>
        <taxon>Lygus</taxon>
    </lineage>
</organism>
<feature type="non-terminal residue" evidence="2">
    <location>
        <position position="1"/>
    </location>
</feature>
<dbReference type="InterPro" id="IPR040676">
    <property type="entry name" value="DUF5641"/>
</dbReference>
<evidence type="ECO:0000313" key="2">
    <source>
        <dbReference type="EMBL" id="JAG58279.1"/>
    </source>
</evidence>
<sequence>KDQTPSLTTIQTIFAKIEAILNSRPLLALSNSPADLDVLTPAHFLIHRPLIAPPSEPDDSPASLLPKWKLVRNIEKSFWKRWQKEYLLTLQSKEKWNTPTRPPKEGEIVIIKEDNTPPLSWKLGRIVRLTYGADGTSRVAELRTTSGPLTRPLAKLCPLPDSP</sequence>
<evidence type="ECO:0000259" key="1">
    <source>
        <dbReference type="Pfam" id="PF18701"/>
    </source>
</evidence>
<dbReference type="EMBL" id="GBRD01007542">
    <property type="protein sequence ID" value="JAG58279.1"/>
    <property type="molecule type" value="Transcribed_RNA"/>
</dbReference>
<dbReference type="Pfam" id="PF18701">
    <property type="entry name" value="DUF5641"/>
    <property type="match status" value="1"/>
</dbReference>